<evidence type="ECO:0000256" key="2">
    <source>
        <dbReference type="ARBA" id="ARBA00022723"/>
    </source>
</evidence>
<name>A0ABS2QVR4_9BACI</name>
<organism evidence="7 8">
    <name type="scientific">Priestia iocasae</name>
    <dbReference type="NCBI Taxonomy" id="2291674"/>
    <lineage>
        <taxon>Bacteria</taxon>
        <taxon>Bacillati</taxon>
        <taxon>Bacillota</taxon>
        <taxon>Bacilli</taxon>
        <taxon>Bacillales</taxon>
        <taxon>Bacillaceae</taxon>
        <taxon>Priestia</taxon>
    </lineage>
</organism>
<evidence type="ECO:0000259" key="6">
    <source>
        <dbReference type="Pfam" id="PF12867"/>
    </source>
</evidence>
<feature type="domain" description="DinB-like" evidence="6">
    <location>
        <begin position="28"/>
        <end position="163"/>
    </location>
</feature>
<feature type="binding site" evidence="5">
    <location>
        <position position="64"/>
    </location>
    <ligand>
        <name>Zn(2+)</name>
        <dbReference type="ChEBI" id="CHEBI:29105"/>
    </ligand>
</feature>
<evidence type="ECO:0000256" key="3">
    <source>
        <dbReference type="ARBA" id="ARBA00022801"/>
    </source>
</evidence>
<reference evidence="7 8" key="1">
    <citation type="submission" date="2021-01" db="EMBL/GenBank/DDBJ databases">
        <title>Genomic Encyclopedia of Type Strains, Phase IV (KMG-IV): sequencing the most valuable type-strain genomes for metagenomic binning, comparative biology and taxonomic classification.</title>
        <authorList>
            <person name="Goeker M."/>
        </authorList>
    </citation>
    <scope>NUCLEOTIDE SEQUENCE [LARGE SCALE GENOMIC DNA]</scope>
    <source>
        <strain evidence="7 8">DSM 104297</strain>
    </source>
</reference>
<protein>
    <recommendedName>
        <fullName evidence="5">Putative metal-dependent hydrolase JOC83_002408</fullName>
        <ecNumber evidence="5">3.-.-.-</ecNumber>
    </recommendedName>
</protein>
<dbReference type="EC" id="3.-.-.-" evidence="5"/>
<comment type="cofactor">
    <cofactor evidence="5">
        <name>Zn(2+)</name>
        <dbReference type="ChEBI" id="CHEBI:29105"/>
    </cofactor>
    <text evidence="5">Binds 1 zinc ion per subunit.</text>
</comment>
<sequence length="172" mass="20092">MKDARYPIGLFQQEDVTDEKIERWMKEIEELPKNLREVVEGLKDEQLDTPYREGGWTVRQVIHHVADSHMNSYIRFKLALTENNPTIKPYEEAEWAKLGDSTLPIEVSLSLVEGIHTRWGMILKGLSEQERNRSFYHPESGVMTLETAINMYAWHGNHHVAHIQALREKVGW</sequence>
<comment type="similarity">
    <text evidence="5">Belongs to the metal hydrolase YfiT family.</text>
</comment>
<dbReference type="InterPro" id="IPR023774">
    <property type="entry name" value="Put_metal_dep_hydrolase_YfiT"/>
</dbReference>
<dbReference type="NCBIfam" id="NF009807">
    <property type="entry name" value="PRK13291.1"/>
    <property type="match status" value="1"/>
</dbReference>
<evidence type="ECO:0000313" key="7">
    <source>
        <dbReference type="EMBL" id="MBM7703559.1"/>
    </source>
</evidence>
<evidence type="ECO:0000256" key="5">
    <source>
        <dbReference type="HAMAP-Rule" id="MF_01256"/>
    </source>
</evidence>
<dbReference type="SUPFAM" id="SSF109854">
    <property type="entry name" value="DinB/YfiT-like putative metalloenzymes"/>
    <property type="match status" value="1"/>
</dbReference>
<dbReference type="Pfam" id="PF12867">
    <property type="entry name" value="DinB_2"/>
    <property type="match status" value="1"/>
</dbReference>
<comment type="subcellular location">
    <subcellularLocation>
        <location evidence="5">Cytoplasm</location>
    </subcellularLocation>
</comment>
<keyword evidence="1 5" id="KW-0963">Cytoplasm</keyword>
<feature type="binding site" evidence="5">
    <location>
        <position position="159"/>
    </location>
    <ligand>
        <name>Zn(2+)</name>
        <dbReference type="ChEBI" id="CHEBI:29105"/>
    </ligand>
</feature>
<dbReference type="InterPro" id="IPR024775">
    <property type="entry name" value="DinB-like"/>
</dbReference>
<evidence type="ECO:0000313" key="8">
    <source>
        <dbReference type="Proteomes" id="UP000809829"/>
    </source>
</evidence>
<comment type="subunit">
    <text evidence="5">Homodimer.</text>
</comment>
<keyword evidence="3 5" id="KW-0378">Hydrolase</keyword>
<dbReference type="InterPro" id="IPR034660">
    <property type="entry name" value="DinB/YfiT-like"/>
</dbReference>
<keyword evidence="2 5" id="KW-0479">Metal-binding</keyword>
<proteinExistence type="inferred from homology"/>
<keyword evidence="4 5" id="KW-0862">Zinc</keyword>
<keyword evidence="8" id="KW-1185">Reference proteome</keyword>
<dbReference type="Proteomes" id="UP000809829">
    <property type="component" value="Unassembled WGS sequence"/>
</dbReference>
<gene>
    <name evidence="7" type="ORF">JOC83_002408</name>
</gene>
<comment type="caution">
    <text evidence="7">The sequence shown here is derived from an EMBL/GenBank/DDBJ whole genome shotgun (WGS) entry which is preliminary data.</text>
</comment>
<dbReference type="EMBL" id="JAFBFC010000004">
    <property type="protein sequence ID" value="MBM7703559.1"/>
    <property type="molecule type" value="Genomic_DNA"/>
</dbReference>
<feature type="binding site" evidence="5">
    <location>
        <position position="155"/>
    </location>
    <ligand>
        <name>Zn(2+)</name>
        <dbReference type="ChEBI" id="CHEBI:29105"/>
    </ligand>
</feature>
<dbReference type="HAMAP" id="MF_01256">
    <property type="entry name" value="YfiT_hydrol"/>
    <property type="match status" value="1"/>
</dbReference>
<evidence type="ECO:0000256" key="1">
    <source>
        <dbReference type="ARBA" id="ARBA00022490"/>
    </source>
</evidence>
<dbReference type="Gene3D" id="1.20.120.450">
    <property type="entry name" value="dinb family like domain"/>
    <property type="match status" value="1"/>
</dbReference>
<dbReference type="RefSeq" id="WP_205187526.1">
    <property type="nucleotide sequence ID" value="NZ_JAFBFC010000004.1"/>
</dbReference>
<accession>A0ABS2QVR4</accession>
<evidence type="ECO:0000256" key="4">
    <source>
        <dbReference type="ARBA" id="ARBA00022833"/>
    </source>
</evidence>
<comment type="function">
    <text evidence="5">Possible metal-dependent hydrolase.</text>
</comment>